<keyword evidence="2" id="KW-1185">Reference proteome</keyword>
<dbReference type="EMBL" id="CP001857">
    <property type="protein sequence ID" value="ADB58511.1"/>
    <property type="molecule type" value="Genomic_DNA"/>
</dbReference>
<evidence type="ECO:0000313" key="2">
    <source>
        <dbReference type="Proteomes" id="UP000001901"/>
    </source>
</evidence>
<organism evidence="1 2">
    <name type="scientific">Archaeoglobus profundus (strain DSM 5631 / JCM 9629 / NBRC 100127 / Av18)</name>
    <dbReference type="NCBI Taxonomy" id="572546"/>
    <lineage>
        <taxon>Archaea</taxon>
        <taxon>Methanobacteriati</taxon>
        <taxon>Methanobacteriota</taxon>
        <taxon>Archaeoglobi</taxon>
        <taxon>Archaeoglobales</taxon>
        <taxon>Archaeoglobaceae</taxon>
        <taxon>Archaeoglobus</taxon>
    </lineage>
</organism>
<dbReference type="PaxDb" id="572546-Arcpr_1464"/>
<dbReference type="Proteomes" id="UP000001901">
    <property type="component" value="Chromosome"/>
</dbReference>
<dbReference type="KEGG" id="apo:Arcpr_1464"/>
<protein>
    <submittedName>
        <fullName evidence="1">Uncharacterized protein</fullName>
    </submittedName>
</protein>
<reference evidence="1 2" key="1">
    <citation type="journal article" date="2010" name="Stand. Genomic Sci.">
        <title>Complete genome sequence of Archaeoglobus profundus type strain (AV18).</title>
        <authorList>
            <person name="von Jan M."/>
            <person name="Lapidus A."/>
            <person name="Del Rio T.G."/>
            <person name="Copeland A."/>
            <person name="Tice H."/>
            <person name="Cheng J.F."/>
            <person name="Lucas S."/>
            <person name="Chen F."/>
            <person name="Nolan M."/>
            <person name="Goodwin L."/>
            <person name="Han C."/>
            <person name="Pitluck S."/>
            <person name="Liolios K."/>
            <person name="Ivanova N."/>
            <person name="Mavromatis K."/>
            <person name="Ovchinnikova G."/>
            <person name="Chertkov O."/>
            <person name="Pati A."/>
            <person name="Chen A."/>
            <person name="Palaniappan K."/>
            <person name="Land M."/>
            <person name="Hauser L."/>
            <person name="Chang Y.J."/>
            <person name="Jeffries C.D."/>
            <person name="Saunders E."/>
            <person name="Brettin T."/>
            <person name="Detter J.C."/>
            <person name="Chain P."/>
            <person name="Eichinger K."/>
            <person name="Huber H."/>
            <person name="Spring S."/>
            <person name="Rohde M."/>
            <person name="Goker M."/>
            <person name="Wirth R."/>
            <person name="Woyke T."/>
            <person name="Bristow J."/>
            <person name="Eisen J.A."/>
            <person name="Markowitz V."/>
            <person name="Hugenholtz P."/>
            <person name="Kyrpides N.C."/>
            <person name="Klenk H.P."/>
        </authorList>
    </citation>
    <scope>NUCLEOTIDE SEQUENCE [LARGE SCALE GENOMIC DNA]</scope>
    <source>
        <strain evidence="2">DSM 5631 / JCM 9629 / NBRC 100127 / Av18</strain>
    </source>
</reference>
<dbReference type="AlphaFoldDB" id="D2REG7"/>
<dbReference type="STRING" id="572546.Arcpr_1464"/>
<accession>D2REG7</accession>
<name>D2REG7_ARCPA</name>
<dbReference type="GeneID" id="71811029"/>
<evidence type="ECO:0000313" key="1">
    <source>
        <dbReference type="EMBL" id="ADB58511.1"/>
    </source>
</evidence>
<proteinExistence type="predicted"/>
<sequence length="52" mass="5624">MVYDAVSALLGLVAVALSAVTYSSLGSSIDARLISPEDLIVFIFLLFHRRLV</sequence>
<dbReference type="RefSeq" id="WP_012940847.1">
    <property type="nucleotide sequence ID" value="NC_013741.1"/>
</dbReference>
<gene>
    <name evidence="1" type="ordered locus">Arcpr_1464</name>
</gene>
<dbReference type="HOGENOM" id="CLU_3075123_0_0_2"/>